<dbReference type="PROSITE" id="PS50011">
    <property type="entry name" value="PROTEIN_KINASE_DOM"/>
    <property type="match status" value="1"/>
</dbReference>
<dbReference type="GO" id="GO:0004672">
    <property type="term" value="F:protein kinase activity"/>
    <property type="evidence" value="ECO:0007669"/>
    <property type="project" value="InterPro"/>
</dbReference>
<feature type="domain" description="Protein kinase" evidence="2">
    <location>
        <begin position="53"/>
        <end position="154"/>
    </location>
</feature>
<dbReference type="EMBL" id="KI396637">
    <property type="protein sequence ID" value="ERM96998.1"/>
    <property type="molecule type" value="Genomic_DNA"/>
</dbReference>
<dbReference type="GO" id="GO:0005524">
    <property type="term" value="F:ATP binding"/>
    <property type="evidence" value="ECO:0007669"/>
    <property type="project" value="InterPro"/>
</dbReference>
<dbReference type="Proteomes" id="UP000017836">
    <property type="component" value="Unassembled WGS sequence"/>
</dbReference>
<dbReference type="InterPro" id="IPR001245">
    <property type="entry name" value="Ser-Thr/Tyr_kinase_cat_dom"/>
</dbReference>
<proteinExistence type="predicted"/>
<dbReference type="eggNOG" id="ENOG502QT6D">
    <property type="taxonomic scope" value="Eukaryota"/>
</dbReference>
<dbReference type="HOGENOM" id="CLU_1706647_0_0_1"/>
<evidence type="ECO:0000313" key="3">
    <source>
        <dbReference type="EMBL" id="ERM96998.1"/>
    </source>
</evidence>
<dbReference type="SUPFAM" id="SSF56112">
    <property type="entry name" value="Protein kinase-like (PK-like)"/>
    <property type="match status" value="1"/>
</dbReference>
<dbReference type="Gramene" id="ERM96998">
    <property type="protein sequence ID" value="ERM96998"/>
    <property type="gene ID" value="AMTR_s00074p00192330"/>
</dbReference>
<dbReference type="Pfam" id="PF07714">
    <property type="entry name" value="PK_Tyr_Ser-Thr"/>
    <property type="match status" value="1"/>
</dbReference>
<dbReference type="PANTHER" id="PTHR47976:SF27">
    <property type="entry name" value="RECEPTOR-LIKE SERINE_THREONINE-PROTEIN KINASE"/>
    <property type="match status" value="1"/>
</dbReference>
<dbReference type="InterPro" id="IPR051343">
    <property type="entry name" value="G-type_lectin_kinases/EP1-like"/>
</dbReference>
<dbReference type="PANTHER" id="PTHR47976">
    <property type="entry name" value="G-TYPE LECTIN S-RECEPTOR-LIKE SERINE/THREONINE-PROTEIN KINASE SD2-5"/>
    <property type="match status" value="1"/>
</dbReference>
<evidence type="ECO:0000256" key="1">
    <source>
        <dbReference type="ARBA" id="ARBA00022729"/>
    </source>
</evidence>
<dbReference type="InterPro" id="IPR000719">
    <property type="entry name" value="Prot_kinase_dom"/>
</dbReference>
<dbReference type="Gene3D" id="3.30.200.20">
    <property type="entry name" value="Phosphorylase Kinase, domain 1"/>
    <property type="match status" value="1"/>
</dbReference>
<protein>
    <recommendedName>
        <fullName evidence="2">Protein kinase domain-containing protein</fullName>
    </recommendedName>
</protein>
<keyword evidence="4" id="KW-1185">Reference proteome</keyword>
<dbReference type="InterPro" id="IPR011009">
    <property type="entry name" value="Kinase-like_dom_sf"/>
</dbReference>
<organism evidence="3 4">
    <name type="scientific">Amborella trichopoda</name>
    <dbReference type="NCBI Taxonomy" id="13333"/>
    <lineage>
        <taxon>Eukaryota</taxon>
        <taxon>Viridiplantae</taxon>
        <taxon>Streptophyta</taxon>
        <taxon>Embryophyta</taxon>
        <taxon>Tracheophyta</taxon>
        <taxon>Spermatophyta</taxon>
        <taxon>Magnoliopsida</taxon>
        <taxon>Amborellales</taxon>
        <taxon>Amborellaceae</taxon>
        <taxon>Amborella</taxon>
    </lineage>
</organism>
<evidence type="ECO:0000313" key="4">
    <source>
        <dbReference type="Proteomes" id="UP000017836"/>
    </source>
</evidence>
<accession>W1NN51</accession>
<reference evidence="4" key="1">
    <citation type="journal article" date="2013" name="Science">
        <title>The Amborella genome and the evolution of flowering plants.</title>
        <authorList>
            <consortium name="Amborella Genome Project"/>
        </authorList>
    </citation>
    <scope>NUCLEOTIDE SEQUENCE [LARGE SCALE GENOMIC DNA]</scope>
</reference>
<keyword evidence="1" id="KW-0732">Signal</keyword>
<dbReference type="AlphaFoldDB" id="W1NN51"/>
<gene>
    <name evidence="3" type="ORF">AMTR_s00074p00192330</name>
</gene>
<evidence type="ECO:0000259" key="2">
    <source>
        <dbReference type="PROSITE" id="PS50011"/>
    </source>
</evidence>
<name>W1NN51_AMBTC</name>
<sequence length="154" mass="17464">MMFPRKNINWADNAVDILSASEEECEQACLDDRACMAILFENNQCKKQPLPLRYMKRITGSSVKAFIKTAGQNSSAGINARKEVAVKKLEKVIEEGERAFQTEMNVIGKTHHKNLVRLFGYCDEGSHRLLVYEFMSNGSLASLLYKTESPLDWI</sequence>